<dbReference type="GO" id="GO:0006508">
    <property type="term" value="P:proteolysis"/>
    <property type="evidence" value="ECO:0007669"/>
    <property type="project" value="TreeGrafter"/>
</dbReference>
<dbReference type="PANTHER" id="PTHR13723:SF281">
    <property type="entry name" value="PAPILIN"/>
    <property type="match status" value="1"/>
</dbReference>
<dbReference type="GeneID" id="9686383"/>
<keyword evidence="2" id="KW-0964">Secreted</keyword>
<dbReference type="InterPro" id="IPR050439">
    <property type="entry name" value="ADAMTS_ADAMTS-like"/>
</dbReference>
<evidence type="ECO:0000259" key="5">
    <source>
        <dbReference type="Pfam" id="PF12733"/>
    </source>
</evidence>
<dbReference type="RefSeq" id="XP_003061201.1">
    <property type="nucleotide sequence ID" value="XM_003061155.1"/>
</dbReference>
<dbReference type="KEGG" id="mpp:MICPUCDRAFT_48081"/>
<feature type="chain" id="PRO_5002910570" evidence="4">
    <location>
        <begin position="34"/>
        <end position="1361"/>
    </location>
</feature>
<dbReference type="GO" id="GO:0005576">
    <property type="term" value="C:extracellular region"/>
    <property type="evidence" value="ECO:0007669"/>
    <property type="project" value="UniProtKB-SubCell"/>
</dbReference>
<dbReference type="GO" id="GO:0031012">
    <property type="term" value="C:extracellular matrix"/>
    <property type="evidence" value="ECO:0007669"/>
    <property type="project" value="TreeGrafter"/>
</dbReference>
<feature type="region of interest" description="Disordered" evidence="3">
    <location>
        <begin position="1018"/>
        <end position="1101"/>
    </location>
</feature>
<feature type="signal peptide" evidence="4">
    <location>
        <begin position="1"/>
        <end position="33"/>
    </location>
</feature>
<dbReference type="InterPro" id="IPR036383">
    <property type="entry name" value="TSP1_rpt_sf"/>
</dbReference>
<feature type="region of interest" description="Disordered" evidence="3">
    <location>
        <begin position="1305"/>
        <end position="1361"/>
    </location>
</feature>
<evidence type="ECO:0000313" key="6">
    <source>
        <dbReference type="EMBL" id="EEH54851.1"/>
    </source>
</evidence>
<feature type="compositionally biased region" description="Polar residues" evidence="3">
    <location>
        <begin position="1082"/>
        <end position="1093"/>
    </location>
</feature>
<name>C1MZE5_MICPC</name>
<evidence type="ECO:0000313" key="7">
    <source>
        <dbReference type="Proteomes" id="UP000001876"/>
    </source>
</evidence>
<evidence type="ECO:0000256" key="2">
    <source>
        <dbReference type="ARBA" id="ARBA00022525"/>
    </source>
</evidence>
<dbReference type="eggNOG" id="KOG3538">
    <property type="taxonomic scope" value="Eukaryota"/>
</dbReference>
<keyword evidence="4" id="KW-0732">Signal</keyword>
<feature type="domain" description="Cadherin-like beta-sandwich-like" evidence="5">
    <location>
        <begin position="37"/>
        <end position="144"/>
    </location>
</feature>
<dbReference type="OMA" id="NTHKCDF"/>
<dbReference type="PROSITE" id="PS50092">
    <property type="entry name" value="TSP1"/>
    <property type="match status" value="4"/>
</dbReference>
<organism evidence="7">
    <name type="scientific">Micromonas pusilla (strain CCMP1545)</name>
    <name type="common">Picoplanktonic green alga</name>
    <dbReference type="NCBI Taxonomy" id="564608"/>
    <lineage>
        <taxon>Eukaryota</taxon>
        <taxon>Viridiplantae</taxon>
        <taxon>Chlorophyta</taxon>
        <taxon>Mamiellophyceae</taxon>
        <taxon>Mamiellales</taxon>
        <taxon>Mamiellaceae</taxon>
        <taxon>Micromonas</taxon>
    </lineage>
</organism>
<dbReference type="InterPro" id="IPR025883">
    <property type="entry name" value="Cadherin-like_domain"/>
</dbReference>
<dbReference type="PANTHER" id="PTHR13723">
    <property type="entry name" value="ADAMTS A DISINTEGRIN AND METALLOPROTEASE WITH THROMBOSPONDIN MOTIFS PROTEASE"/>
    <property type="match status" value="1"/>
</dbReference>
<dbReference type="OrthoDB" id="515843at2759"/>
<dbReference type="Pfam" id="PF19030">
    <property type="entry name" value="TSP1_ADAMTS"/>
    <property type="match status" value="4"/>
</dbReference>
<reference evidence="6 7" key="1">
    <citation type="journal article" date="2009" name="Science">
        <title>Green evolution and dynamic adaptations revealed by genomes of the marine picoeukaryotes Micromonas.</title>
        <authorList>
            <person name="Worden A.Z."/>
            <person name="Lee J.H."/>
            <person name="Mock T."/>
            <person name="Rouze P."/>
            <person name="Simmons M.P."/>
            <person name="Aerts A.L."/>
            <person name="Allen A.E."/>
            <person name="Cuvelier M.L."/>
            <person name="Derelle E."/>
            <person name="Everett M.V."/>
            <person name="Foulon E."/>
            <person name="Grimwood J."/>
            <person name="Gundlach H."/>
            <person name="Henrissat B."/>
            <person name="Napoli C."/>
            <person name="McDonald S.M."/>
            <person name="Parker M.S."/>
            <person name="Rombauts S."/>
            <person name="Salamov A."/>
            <person name="Von Dassow P."/>
            <person name="Badger J.H."/>
            <person name="Coutinho P.M."/>
            <person name="Demir E."/>
            <person name="Dubchak I."/>
            <person name="Gentemann C."/>
            <person name="Eikrem W."/>
            <person name="Gready J.E."/>
            <person name="John U."/>
            <person name="Lanier W."/>
            <person name="Lindquist E.A."/>
            <person name="Lucas S."/>
            <person name="Mayer K.F."/>
            <person name="Moreau H."/>
            <person name="Not F."/>
            <person name="Otillar R."/>
            <person name="Panaud O."/>
            <person name="Pangilinan J."/>
            <person name="Paulsen I."/>
            <person name="Piegu B."/>
            <person name="Poliakov A."/>
            <person name="Robbens S."/>
            <person name="Schmutz J."/>
            <person name="Toulza E."/>
            <person name="Wyss T."/>
            <person name="Zelensky A."/>
            <person name="Zhou K."/>
            <person name="Armbrust E.V."/>
            <person name="Bhattacharya D."/>
            <person name="Goodenough U.W."/>
            <person name="Van de Peer Y."/>
            <person name="Grigoriev I.V."/>
        </authorList>
    </citation>
    <scope>NUCLEOTIDE SEQUENCE [LARGE SCALE GENOMIC DNA]</scope>
    <source>
        <strain evidence="6 7">CCMP1545</strain>
    </source>
</reference>
<feature type="region of interest" description="Disordered" evidence="3">
    <location>
        <begin position="286"/>
        <end position="308"/>
    </location>
</feature>
<gene>
    <name evidence="6" type="ORF">MICPUCDRAFT_48081</name>
</gene>
<dbReference type="InterPro" id="IPR000884">
    <property type="entry name" value="TSP1_rpt"/>
</dbReference>
<protein>
    <submittedName>
        <fullName evidence="6">Predicted protein</fullName>
    </submittedName>
</protein>
<dbReference type="Pfam" id="PF12733">
    <property type="entry name" value="Cadherin-like"/>
    <property type="match status" value="2"/>
</dbReference>
<dbReference type="EMBL" id="GG663743">
    <property type="protein sequence ID" value="EEH54851.1"/>
    <property type="molecule type" value="Genomic_DNA"/>
</dbReference>
<proteinExistence type="predicted"/>
<dbReference type="GO" id="GO:0004222">
    <property type="term" value="F:metalloendopeptidase activity"/>
    <property type="evidence" value="ECO:0007669"/>
    <property type="project" value="TreeGrafter"/>
</dbReference>
<comment type="subcellular location">
    <subcellularLocation>
        <location evidence="1">Secreted</location>
    </subcellularLocation>
</comment>
<dbReference type="Proteomes" id="UP000001876">
    <property type="component" value="Unassembled WGS sequence"/>
</dbReference>
<dbReference type="SUPFAM" id="SSF82895">
    <property type="entry name" value="TSP-1 type 1 repeat"/>
    <property type="match status" value="4"/>
</dbReference>
<dbReference type="SMART" id="SM00209">
    <property type="entry name" value="TSP1"/>
    <property type="match status" value="4"/>
</dbReference>
<dbReference type="GO" id="GO:0030198">
    <property type="term" value="P:extracellular matrix organization"/>
    <property type="evidence" value="ECO:0007669"/>
    <property type="project" value="TreeGrafter"/>
</dbReference>
<evidence type="ECO:0000256" key="4">
    <source>
        <dbReference type="SAM" id="SignalP"/>
    </source>
</evidence>
<feature type="domain" description="Cadherin-like beta-sandwich-like" evidence="5">
    <location>
        <begin position="153"/>
        <end position="247"/>
    </location>
</feature>
<accession>C1MZE5</accession>
<dbReference type="Gene3D" id="2.20.100.10">
    <property type="entry name" value="Thrombospondin type-1 (TSP1) repeat"/>
    <property type="match status" value="3"/>
</dbReference>
<evidence type="ECO:0000256" key="3">
    <source>
        <dbReference type="SAM" id="MobiDB-lite"/>
    </source>
</evidence>
<feature type="compositionally biased region" description="Basic and acidic residues" evidence="3">
    <location>
        <begin position="1316"/>
        <end position="1338"/>
    </location>
</feature>
<evidence type="ECO:0000256" key="1">
    <source>
        <dbReference type="ARBA" id="ARBA00004613"/>
    </source>
</evidence>
<keyword evidence="7" id="KW-1185">Reference proteome</keyword>
<sequence length="1361" mass="137841">MATRAGGRGRGDIGILPLVALTLLSLFPSAVDATPRLTALSVSSVSAPLTPSAFDPDVLSYAASVENTVFQVALDYALETPSDTTVSVGVVAVGASGRRRLMSRRKLLDTTAMQPVSVGRNDITLTLTRSSDGTTRSYVLSVTRLSLSTHATLTSLTFSHGTLTPGPSYSVLTTSYDVNTAFAESSVTLTPTSHDSGATIQVNGVASASGVGVVASLPIYSDAGANVVAILVTAPDGVTTTTYTISVPPPPPPIGPPYAWAISDWSACSKTCGNGTRTRTVECKGGDGAGPAEPEECGGGAAGTTPASSEPCNWNECPKYQYDVGEWSTCNVTCGGGGARRRAVRCRTTSNATGTDDDLANGDGVIVPDGICAAYAPTAVRPASTESCGDAYCTYLHWDYGPWGPCSKTCGGGTRSRDVWCAQRNDLYNPSTGASRNASDGGSKLVVANSKCEYYVDFLGPTPASTSSCFDQPCVTDARWDVADWNGGGACSESCGGGTITRSVTCVAGPVGAATVVADANCPSPKPTAAVPCNTHKCDFCANEMCHFAGVCADGACVCDATAIGPYCDTMRTCGFTKSEDAGGLCCAGAIDNVGLCCPTENGVAKLDRDGGCCYAGDVDACGVCGGGAKVVDVRGACCDGALDPGGLCCPSGRFDACGACDGDGTSCPVWLELRLWSLPSALVAGGSDAAALNAHLTTWAALALGVDESSVAGSSAGGQLASKVYAPPPPPPSRRRLLQTSDYPVSIVVPARPPFAAGVDPAATVMAAVERVGVYGGRVAATQVTTNASISDDLWNTRASRVLGIARAGACGNGVCETGEACVGDAEASAAPNALTDAAVASYDRTEAYGSWTASLNDAKAAVEGGYGLLGPTTATAAATCCPADCPVVVKTCPSPENTTTPCGGRGRCLIATGQCDCFPGRGWTGVACGECAEGHYYLRGECMRRIYASHPPPPASPAVFLAPPPPPAPKEKVTWEVLIAAIIGAMIAAALLYCCGAACGLFTSCVSKKNKTGEKYNYEEDDDDVDAGTLGKKGKGGARGERENKNASARDAGKSPGPGAIKSAWGLAIDGASKQKRASHQTQTQTRSPGSPSAKPRASFHAAANAFAGPGRFSSLDDAAVADGDDDAAVAHGGGYGGGGGGGANRARGRWHAVRDTVRASDALRALAAGPGEPRKLPGTVRPDALKADAAAALTAFGAPASSLSNDDDAAIDSAANMGLVDARARSSAAGADPVTGIATNAFTRGLAPGAVAASAKTRAEAVPVAVSMRVPQRLAGLGIEDVGSDLPDVSGAGPSRIAVNPGRWPQGATMEQTRARREAAAAKKEAKRRREEARRAAAAFEHDEENPPLPGGLFSSVE</sequence>